<feature type="region of interest" description="Disordered" evidence="1">
    <location>
        <begin position="24"/>
        <end position="49"/>
    </location>
</feature>
<protein>
    <submittedName>
        <fullName evidence="4">Thioredoxin</fullName>
    </submittedName>
</protein>
<dbReference type="Proteomes" id="UP000184050">
    <property type="component" value="Unassembled WGS sequence"/>
</dbReference>
<evidence type="ECO:0000313" key="5">
    <source>
        <dbReference type="Proteomes" id="UP000184050"/>
    </source>
</evidence>
<dbReference type="PANTHER" id="PTHR45663">
    <property type="entry name" value="GEO12009P1"/>
    <property type="match status" value="1"/>
</dbReference>
<dbReference type="GO" id="GO:0005829">
    <property type="term" value="C:cytosol"/>
    <property type="evidence" value="ECO:0007669"/>
    <property type="project" value="TreeGrafter"/>
</dbReference>
<reference evidence="4 5" key="1">
    <citation type="submission" date="2016-11" db="EMBL/GenBank/DDBJ databases">
        <authorList>
            <person name="Jaros S."/>
            <person name="Januszkiewicz K."/>
            <person name="Wedrychowicz H."/>
        </authorList>
    </citation>
    <scope>NUCLEOTIDE SEQUENCE [LARGE SCALE GENOMIC DNA]</scope>
    <source>
        <strain evidence="4 5">DSM 27063</strain>
    </source>
</reference>
<evidence type="ECO:0000256" key="1">
    <source>
        <dbReference type="SAM" id="MobiDB-lite"/>
    </source>
</evidence>
<feature type="domain" description="Thioredoxin" evidence="3">
    <location>
        <begin position="30"/>
        <end position="167"/>
    </location>
</feature>
<keyword evidence="2" id="KW-0732">Signal</keyword>
<dbReference type="CDD" id="cd02947">
    <property type="entry name" value="TRX_family"/>
    <property type="match status" value="1"/>
</dbReference>
<dbReference type="OrthoDB" id="9790390at2"/>
<name>A0A1M6MEZ7_9BACT</name>
<dbReference type="PROSITE" id="PS51257">
    <property type="entry name" value="PROKAR_LIPOPROTEIN"/>
    <property type="match status" value="1"/>
</dbReference>
<sequence length="174" mass="19277">MKKLGFILAIAVFSLQSCSAGQANNNSDEKAEKQTAPVKTVSQSGDSEGGSVKLTKDVFLKKVWDYENSPQEWNFKGDQPAIIDFYADWCGPCKIASPILEEISVEYADQITVYKVDTEVERELAGVFGVSSIPAFLYIPENGKPVMMSGIARTKEDTKKMFKDNINKYLLTSN</sequence>
<dbReference type="RefSeq" id="WP_073172441.1">
    <property type="nucleotide sequence ID" value="NZ_FQZE01000032.1"/>
</dbReference>
<dbReference type="GO" id="GO:0015035">
    <property type="term" value="F:protein-disulfide reductase activity"/>
    <property type="evidence" value="ECO:0007669"/>
    <property type="project" value="TreeGrafter"/>
</dbReference>
<gene>
    <name evidence="4" type="ORF">SAMN05444280_13240</name>
</gene>
<dbReference type="AlphaFoldDB" id="A0A1M6MEZ7"/>
<dbReference type="InterPro" id="IPR013766">
    <property type="entry name" value="Thioredoxin_domain"/>
</dbReference>
<dbReference type="EMBL" id="FQZE01000032">
    <property type="protein sequence ID" value="SHJ82045.1"/>
    <property type="molecule type" value="Genomic_DNA"/>
</dbReference>
<evidence type="ECO:0000256" key="2">
    <source>
        <dbReference type="SAM" id="SignalP"/>
    </source>
</evidence>
<proteinExistence type="predicted"/>
<dbReference type="SUPFAM" id="SSF52833">
    <property type="entry name" value="Thioredoxin-like"/>
    <property type="match status" value="1"/>
</dbReference>
<feature type="signal peptide" evidence="2">
    <location>
        <begin position="1"/>
        <end position="23"/>
    </location>
</feature>
<dbReference type="GO" id="GO:0045454">
    <property type="term" value="P:cell redox homeostasis"/>
    <property type="evidence" value="ECO:0007669"/>
    <property type="project" value="TreeGrafter"/>
</dbReference>
<dbReference type="Pfam" id="PF00085">
    <property type="entry name" value="Thioredoxin"/>
    <property type="match status" value="1"/>
</dbReference>
<dbReference type="InterPro" id="IPR036249">
    <property type="entry name" value="Thioredoxin-like_sf"/>
</dbReference>
<organism evidence="4 5">
    <name type="scientific">Tangfeifania diversioriginum</name>
    <dbReference type="NCBI Taxonomy" id="1168035"/>
    <lineage>
        <taxon>Bacteria</taxon>
        <taxon>Pseudomonadati</taxon>
        <taxon>Bacteroidota</taxon>
        <taxon>Bacteroidia</taxon>
        <taxon>Marinilabiliales</taxon>
        <taxon>Prolixibacteraceae</taxon>
        <taxon>Tangfeifania</taxon>
    </lineage>
</organism>
<evidence type="ECO:0000259" key="3">
    <source>
        <dbReference type="PROSITE" id="PS51352"/>
    </source>
</evidence>
<dbReference type="PRINTS" id="PR00421">
    <property type="entry name" value="THIOREDOXIN"/>
</dbReference>
<keyword evidence="5" id="KW-1185">Reference proteome</keyword>
<dbReference type="PROSITE" id="PS51352">
    <property type="entry name" value="THIOREDOXIN_2"/>
    <property type="match status" value="1"/>
</dbReference>
<dbReference type="PANTHER" id="PTHR45663:SF11">
    <property type="entry name" value="GEO12009P1"/>
    <property type="match status" value="1"/>
</dbReference>
<feature type="chain" id="PRO_5013268862" evidence="2">
    <location>
        <begin position="24"/>
        <end position="174"/>
    </location>
</feature>
<evidence type="ECO:0000313" key="4">
    <source>
        <dbReference type="EMBL" id="SHJ82045.1"/>
    </source>
</evidence>
<dbReference type="Gene3D" id="3.40.30.10">
    <property type="entry name" value="Glutaredoxin"/>
    <property type="match status" value="1"/>
</dbReference>
<accession>A0A1M6MEZ7</accession>
<dbReference type="STRING" id="1168035.SAMN05444280_13240"/>